<evidence type="ECO:0000256" key="1">
    <source>
        <dbReference type="ARBA" id="ARBA00004117"/>
    </source>
</evidence>
<keyword evidence="8" id="KW-0472">Membrane</keyword>
<comment type="function">
    <text evidence="10">FliM is one of three proteins (FliG, FliN, FliM) that forms the rotor-mounted switch complex (C ring), located at the base of the basal body. This complex interacts with the CheY and CheZ chemotaxis proteins, in addition to contacting components of the motor that determine the direction of flagellar rotation.</text>
</comment>
<dbReference type="PANTHER" id="PTHR30034">
    <property type="entry name" value="FLAGELLAR MOTOR SWITCH PROTEIN FLIM"/>
    <property type="match status" value="1"/>
</dbReference>
<keyword evidence="5" id="KW-1003">Cell membrane</keyword>
<dbReference type="CDD" id="cd17908">
    <property type="entry name" value="FliM"/>
    <property type="match status" value="1"/>
</dbReference>
<evidence type="ECO:0000256" key="7">
    <source>
        <dbReference type="ARBA" id="ARBA00022779"/>
    </source>
</evidence>
<dbReference type="InterPro" id="IPR001689">
    <property type="entry name" value="Flag_FliM"/>
</dbReference>
<dbReference type="GO" id="GO:0005886">
    <property type="term" value="C:plasma membrane"/>
    <property type="evidence" value="ECO:0007669"/>
    <property type="project" value="UniProtKB-SubCell"/>
</dbReference>
<dbReference type="RefSeq" id="WP_343052973.1">
    <property type="nucleotide sequence ID" value="NZ_JACIJC010000004.1"/>
</dbReference>
<proteinExistence type="inferred from homology"/>
<dbReference type="EMBL" id="JACIJC010000004">
    <property type="protein sequence ID" value="MBB5686447.1"/>
    <property type="molecule type" value="Genomic_DNA"/>
</dbReference>
<keyword evidence="12" id="KW-0969">Cilium</keyword>
<gene>
    <name evidence="12" type="ORF">FHS49_002471</name>
</gene>
<dbReference type="Gene3D" id="2.30.330.10">
    <property type="entry name" value="SpoA-like"/>
    <property type="match status" value="1"/>
</dbReference>
<evidence type="ECO:0000313" key="12">
    <source>
        <dbReference type="EMBL" id="MBB5686447.1"/>
    </source>
</evidence>
<dbReference type="GO" id="GO:0003774">
    <property type="term" value="F:cytoskeletal motor activity"/>
    <property type="evidence" value="ECO:0007669"/>
    <property type="project" value="InterPro"/>
</dbReference>
<comment type="caution">
    <text evidence="12">The sequence shown here is derived from an EMBL/GenBank/DDBJ whole genome shotgun (WGS) entry which is preliminary data.</text>
</comment>
<dbReference type="Proteomes" id="UP000549617">
    <property type="component" value="Unassembled WGS sequence"/>
</dbReference>
<protein>
    <recommendedName>
        <fullName evidence="4">Flagellar motor switch protein FliM</fullName>
    </recommendedName>
</protein>
<dbReference type="Pfam" id="PF02154">
    <property type="entry name" value="FliM"/>
    <property type="match status" value="1"/>
</dbReference>
<evidence type="ECO:0000256" key="5">
    <source>
        <dbReference type="ARBA" id="ARBA00022475"/>
    </source>
</evidence>
<feature type="domain" description="Flagellar motor switch protein FliN-like C-terminal" evidence="11">
    <location>
        <begin position="251"/>
        <end position="318"/>
    </location>
</feature>
<name>A0A7W9EER2_9SPHN</name>
<dbReference type="GO" id="GO:0071978">
    <property type="term" value="P:bacterial-type flagellum-dependent swarming motility"/>
    <property type="evidence" value="ECO:0007669"/>
    <property type="project" value="TreeGrafter"/>
</dbReference>
<keyword evidence="6" id="KW-0145">Chemotaxis</keyword>
<evidence type="ECO:0000256" key="6">
    <source>
        <dbReference type="ARBA" id="ARBA00022500"/>
    </source>
</evidence>
<dbReference type="SUPFAM" id="SSF101801">
    <property type="entry name" value="Surface presentation of antigens (SPOA)"/>
    <property type="match status" value="1"/>
</dbReference>
<reference evidence="12 13" key="1">
    <citation type="submission" date="2020-08" db="EMBL/GenBank/DDBJ databases">
        <title>Genomic Encyclopedia of Type Strains, Phase IV (KMG-IV): sequencing the most valuable type-strain genomes for metagenomic binning, comparative biology and taxonomic classification.</title>
        <authorList>
            <person name="Goeker M."/>
        </authorList>
    </citation>
    <scope>NUCLEOTIDE SEQUENCE [LARGE SCALE GENOMIC DNA]</scope>
    <source>
        <strain evidence="12 13">DSM 25079</strain>
    </source>
</reference>
<dbReference type="AlphaFoldDB" id="A0A7W9EER2"/>
<dbReference type="InterPro" id="IPR036429">
    <property type="entry name" value="SpoA-like_sf"/>
</dbReference>
<comment type="subcellular location">
    <subcellularLocation>
        <location evidence="1">Bacterial flagellum basal body</location>
    </subcellularLocation>
    <subcellularLocation>
        <location evidence="2">Cell membrane</location>
        <topology evidence="2">Peripheral membrane protein</topology>
    </subcellularLocation>
</comment>
<dbReference type="InterPro" id="IPR028976">
    <property type="entry name" value="CheC-like_sf"/>
</dbReference>
<evidence type="ECO:0000256" key="8">
    <source>
        <dbReference type="ARBA" id="ARBA00023136"/>
    </source>
</evidence>
<keyword evidence="9" id="KW-0975">Bacterial flagellum</keyword>
<evidence type="ECO:0000256" key="9">
    <source>
        <dbReference type="ARBA" id="ARBA00023143"/>
    </source>
</evidence>
<evidence type="ECO:0000256" key="10">
    <source>
        <dbReference type="ARBA" id="ARBA00025044"/>
    </source>
</evidence>
<dbReference type="Gene3D" id="3.40.1550.10">
    <property type="entry name" value="CheC-like"/>
    <property type="match status" value="1"/>
</dbReference>
<evidence type="ECO:0000259" key="11">
    <source>
        <dbReference type="Pfam" id="PF01052"/>
    </source>
</evidence>
<dbReference type="GO" id="GO:0050918">
    <property type="term" value="P:positive chemotaxis"/>
    <property type="evidence" value="ECO:0007669"/>
    <property type="project" value="TreeGrafter"/>
</dbReference>
<keyword evidence="12" id="KW-0966">Cell projection</keyword>
<keyword evidence="12" id="KW-0282">Flagellum</keyword>
<evidence type="ECO:0000313" key="13">
    <source>
        <dbReference type="Proteomes" id="UP000549617"/>
    </source>
</evidence>
<keyword evidence="7" id="KW-0283">Flagellar rotation</keyword>
<sequence>MSKIKKAALTGAEASALMDELNQVGGIASDIPKVEPFSLGVHDSKPTAWMPGLERIGEKMARRLRQVVEPLVQGRTKIVAEPIETVRFEHWRGDLPDFTSLNFYRVRPLKGGVLVKIQPDFVASVVDIFFGGTGIPSARRHAEFTPSEDAVIMKMTDSIMQALVESWGEIVALTPTLASRDTNAIFANLFRPEESVVIQRFTITPAHGRATSIAILYPLGSLRAVEGSLTAKVHDEAGPADAQWRNRMAQALNEVRLPVRSVLARPKISAAQLMSLKPGDVIPISVSAKVPLLVANRRFAMGTIGEKDGQAALLIDTIEKGQIS</sequence>
<dbReference type="InterPro" id="IPR001543">
    <property type="entry name" value="FliN-like_C"/>
</dbReference>
<evidence type="ECO:0000256" key="4">
    <source>
        <dbReference type="ARBA" id="ARBA00021898"/>
    </source>
</evidence>
<dbReference type="PANTHER" id="PTHR30034:SF6">
    <property type="entry name" value="YOP PROTEINS TRANSLOCATION PROTEIN Q"/>
    <property type="match status" value="1"/>
</dbReference>
<accession>A0A7W9EER2</accession>
<dbReference type="SUPFAM" id="SSF103039">
    <property type="entry name" value="CheC-like"/>
    <property type="match status" value="1"/>
</dbReference>
<evidence type="ECO:0000256" key="3">
    <source>
        <dbReference type="ARBA" id="ARBA00011049"/>
    </source>
</evidence>
<organism evidence="12 13">
    <name type="scientific">Sphingobium boeckii</name>
    <dbReference type="NCBI Taxonomy" id="1082345"/>
    <lineage>
        <taxon>Bacteria</taxon>
        <taxon>Pseudomonadati</taxon>
        <taxon>Pseudomonadota</taxon>
        <taxon>Alphaproteobacteria</taxon>
        <taxon>Sphingomonadales</taxon>
        <taxon>Sphingomonadaceae</taxon>
        <taxon>Sphingobium</taxon>
    </lineage>
</organism>
<evidence type="ECO:0000256" key="2">
    <source>
        <dbReference type="ARBA" id="ARBA00004202"/>
    </source>
</evidence>
<comment type="similarity">
    <text evidence="3">Belongs to the FliM family.</text>
</comment>
<keyword evidence="13" id="KW-1185">Reference proteome</keyword>
<dbReference type="GO" id="GO:0009425">
    <property type="term" value="C:bacterial-type flagellum basal body"/>
    <property type="evidence" value="ECO:0007669"/>
    <property type="project" value="UniProtKB-SubCell"/>
</dbReference>
<dbReference type="Pfam" id="PF01052">
    <property type="entry name" value="FliMN_C"/>
    <property type="match status" value="1"/>
</dbReference>